<name>A0ABT1PYM7_9ACTN</name>
<proteinExistence type="predicted"/>
<keyword evidence="2" id="KW-1185">Reference proteome</keyword>
<reference evidence="1" key="1">
    <citation type="submission" date="2022-06" db="EMBL/GenBank/DDBJ databases">
        <title>Draft genome sequence of Streptomyces sp. RB6PN25 isolated from peat swamp forest in Thailand.</title>
        <authorList>
            <person name="Duangmal K."/>
            <person name="Klaysubun C."/>
        </authorList>
    </citation>
    <scope>NUCLEOTIDE SEQUENCE</scope>
    <source>
        <strain evidence="1">RB6PN25</strain>
    </source>
</reference>
<dbReference type="EMBL" id="JANFNG010000016">
    <property type="protein sequence ID" value="MCQ4082788.1"/>
    <property type="molecule type" value="Genomic_DNA"/>
</dbReference>
<dbReference type="InterPro" id="IPR025859">
    <property type="entry name" value="AurF/CmlI"/>
</dbReference>
<sequence length="324" mass="35900">MTKETMPENSSTPGKPAFERDLLVQLSRRWGKRVAVKKDELDLDGHFDPDRPDFPERLVPFRDIDAFAEADVDARQRILSASWIAYNMKTTAIENEIILPACRLMLDERVPVRHDEAAVSAIHQTIIDEHYHILMCHNAVGVTRRRRDLGSLHFDPCDWSVVTRREEYLAGLTGLRRDLSDVAFALAAETTINAFLSGLSSDSGIQPMNRITVDMHRRDESGHAVIFRELTVELYRGLAPGERDFFREALAAGLRAFGAPDLAPWVAVAAEGELRVTPEELVGAGRRSPGPGRDTGPLQVLLDDLGLDQGEAEGILSTIAGSGR</sequence>
<organism evidence="1 2">
    <name type="scientific">Streptomyces humicola</name>
    <dbReference type="NCBI Taxonomy" id="2953240"/>
    <lineage>
        <taxon>Bacteria</taxon>
        <taxon>Bacillati</taxon>
        <taxon>Actinomycetota</taxon>
        <taxon>Actinomycetes</taxon>
        <taxon>Kitasatosporales</taxon>
        <taxon>Streptomycetaceae</taxon>
        <taxon>Streptomyces</taxon>
    </lineage>
</organism>
<dbReference type="Gene3D" id="1.10.620.20">
    <property type="entry name" value="Ribonucleotide Reductase, subunit A"/>
    <property type="match status" value="1"/>
</dbReference>
<dbReference type="RefSeq" id="WP_255921698.1">
    <property type="nucleotide sequence ID" value="NZ_JANFNG010000016.1"/>
</dbReference>
<evidence type="ECO:0000313" key="1">
    <source>
        <dbReference type="EMBL" id="MCQ4082788.1"/>
    </source>
</evidence>
<comment type="caution">
    <text evidence="1">The sequence shown here is derived from an EMBL/GenBank/DDBJ whole genome shotgun (WGS) entry which is preliminary data.</text>
</comment>
<dbReference type="Proteomes" id="UP001057702">
    <property type="component" value="Unassembled WGS sequence"/>
</dbReference>
<dbReference type="InterPro" id="IPR012348">
    <property type="entry name" value="RNR-like"/>
</dbReference>
<dbReference type="Pfam" id="PF11583">
    <property type="entry name" value="AurF"/>
    <property type="match status" value="1"/>
</dbReference>
<gene>
    <name evidence="1" type="ORF">NGB36_19805</name>
</gene>
<accession>A0ABT1PYM7</accession>
<protein>
    <submittedName>
        <fullName evidence="1">Diiron oxygenase</fullName>
    </submittedName>
</protein>
<evidence type="ECO:0000313" key="2">
    <source>
        <dbReference type="Proteomes" id="UP001057702"/>
    </source>
</evidence>